<accession>A0A7S4EJ70</accession>
<feature type="region of interest" description="Disordered" evidence="1">
    <location>
        <begin position="205"/>
        <end position="242"/>
    </location>
</feature>
<feature type="compositionally biased region" description="Basic residues" evidence="1">
    <location>
        <begin position="213"/>
        <end position="238"/>
    </location>
</feature>
<feature type="compositionally biased region" description="Low complexity" evidence="1">
    <location>
        <begin position="95"/>
        <end position="111"/>
    </location>
</feature>
<proteinExistence type="predicted"/>
<gene>
    <name evidence="2" type="ORF">PAUS00366_LOCUS9440</name>
</gene>
<reference evidence="2" key="1">
    <citation type="submission" date="2021-01" db="EMBL/GenBank/DDBJ databases">
        <authorList>
            <person name="Corre E."/>
            <person name="Pelletier E."/>
            <person name="Niang G."/>
            <person name="Scheremetjew M."/>
            <person name="Finn R."/>
            <person name="Kale V."/>
            <person name="Holt S."/>
            <person name="Cochrane G."/>
            <person name="Meng A."/>
            <person name="Brown T."/>
            <person name="Cohen L."/>
        </authorList>
    </citation>
    <scope>NUCLEOTIDE SEQUENCE</scope>
    <source>
        <strain evidence="2">10249 10 AB</strain>
    </source>
</reference>
<feature type="compositionally biased region" description="Low complexity" evidence="1">
    <location>
        <begin position="14"/>
        <end position="25"/>
    </location>
</feature>
<feature type="region of interest" description="Disordered" evidence="1">
    <location>
        <begin position="1"/>
        <end position="112"/>
    </location>
</feature>
<feature type="compositionally biased region" description="Basic and acidic residues" evidence="1">
    <location>
        <begin position="1"/>
        <end position="11"/>
    </location>
</feature>
<name>A0A7S4EJ70_9STRA</name>
<evidence type="ECO:0000313" key="2">
    <source>
        <dbReference type="EMBL" id="CAE0716688.1"/>
    </source>
</evidence>
<dbReference type="AlphaFoldDB" id="A0A7S4EJ70"/>
<dbReference type="EMBL" id="HBIX01012697">
    <property type="protein sequence ID" value="CAE0716688.1"/>
    <property type="molecule type" value="Transcribed_RNA"/>
</dbReference>
<evidence type="ECO:0000256" key="1">
    <source>
        <dbReference type="SAM" id="MobiDB-lite"/>
    </source>
</evidence>
<organism evidence="2">
    <name type="scientific">Pseudo-nitzschia australis</name>
    <dbReference type="NCBI Taxonomy" id="44445"/>
    <lineage>
        <taxon>Eukaryota</taxon>
        <taxon>Sar</taxon>
        <taxon>Stramenopiles</taxon>
        <taxon>Ochrophyta</taxon>
        <taxon>Bacillariophyta</taxon>
        <taxon>Bacillariophyceae</taxon>
        <taxon>Bacillariophycidae</taxon>
        <taxon>Bacillariales</taxon>
        <taxon>Bacillariaceae</taxon>
        <taxon>Pseudo-nitzschia</taxon>
    </lineage>
</organism>
<protein>
    <submittedName>
        <fullName evidence="2">Uncharacterized protein</fullName>
    </submittedName>
</protein>
<feature type="compositionally biased region" description="Low complexity" evidence="1">
    <location>
        <begin position="76"/>
        <end position="86"/>
    </location>
</feature>
<sequence length="280" mass="31567">MPRISHYEADGTRVLVSEESSLSSSDRFDRSEWTDCNDDDSLTSLLSLDDYSLEKENDSDSDSDSDSSIIHYQNDTTRTSTTSTERSTNDKKQQSVVAAKTKTTAARGTSARNKKLLPKKLKAHLGTPKGGGYWKLKDSNSNTSDLLVDDSTEAKDRALAMALAEDSSRTIYDSIKMGQRRRRVRVVQTNTAYNNFDPKITTTLAEETTPTTRTKRGGKKRGRIQKKRGKNKRRRTRNKSTDDIDTDIDIDIDINIDTEEDTGARKNSWKTGDWCFITTR</sequence>